<evidence type="ECO:0000256" key="5">
    <source>
        <dbReference type="ARBA" id="ARBA00023136"/>
    </source>
</evidence>
<keyword evidence="5 6" id="KW-0472">Membrane</keyword>
<dbReference type="InterPro" id="IPR011701">
    <property type="entry name" value="MFS"/>
</dbReference>
<keyword evidence="3 6" id="KW-0812">Transmembrane</keyword>
<evidence type="ECO:0000256" key="2">
    <source>
        <dbReference type="ARBA" id="ARBA00022475"/>
    </source>
</evidence>
<feature type="transmembrane region" description="Helical" evidence="6">
    <location>
        <begin position="298"/>
        <end position="318"/>
    </location>
</feature>
<feature type="transmembrane region" description="Helical" evidence="6">
    <location>
        <begin position="330"/>
        <end position="351"/>
    </location>
</feature>
<evidence type="ECO:0000256" key="6">
    <source>
        <dbReference type="SAM" id="Phobius"/>
    </source>
</evidence>
<sequence>MNTPDTLGGRAVLTLAHVAGMVDMVALPLWIGALMQYYQFSAPQAGGTVSLFLLAVVLVSSLLAPYFSRLPHRLMAAGGFSVTACAFLLAYFQQSSPEHWVGLVALHALAGAGIGCSLSVTHGAIGRNSNPHRLFAMVSMALGLSAVLFLGLVPMLINRFGAPTLFLAFAALMTLAAAVTAAFFPTIAARKASEQPGTTKMRLPRSTWPIIGVVICLTMNQSMVFGFLERLGHSRGFSSSQITGVLIGLGLVNLLPGLLAALLQKRWSATWVGMLGPIIQAVLALVMVQTLLFGPYALAASLYVAVVIFTHTFLFGLLTRLDPSGAAASATPAMTMIGSCIGPLLGGVVVAGVGYQGLGWAACVIALVAVALMTQVRRREQASQPRLQSVAHKAA</sequence>
<dbReference type="PANTHER" id="PTHR43124:SF10">
    <property type="entry name" value="PURINE EFFLUX PUMP PBUE"/>
    <property type="match status" value="1"/>
</dbReference>
<feature type="transmembrane region" description="Helical" evidence="6">
    <location>
        <begin position="240"/>
        <end position="263"/>
    </location>
</feature>
<feature type="transmembrane region" description="Helical" evidence="6">
    <location>
        <begin position="357"/>
        <end position="376"/>
    </location>
</feature>
<evidence type="ECO:0000256" key="4">
    <source>
        <dbReference type="ARBA" id="ARBA00022989"/>
    </source>
</evidence>
<reference evidence="7 8" key="1">
    <citation type="submission" date="2020-04" db="EMBL/GenBank/DDBJ databases">
        <title>Molecular characterization of pseudomonads from Agaricus bisporus reveal novel blotch 2 pathogens in Western Europe.</title>
        <authorList>
            <person name="Taparia T."/>
            <person name="Krijger M."/>
            <person name="Haynes E."/>
            <person name="Elpinstone J.G."/>
            <person name="Noble R."/>
            <person name="Van Der Wolf J."/>
        </authorList>
    </citation>
    <scope>NUCLEOTIDE SEQUENCE [LARGE SCALE GENOMIC DNA]</scope>
    <source>
        <strain evidence="7 8">H7001</strain>
    </source>
</reference>
<feature type="transmembrane region" description="Helical" evidence="6">
    <location>
        <begin position="270"/>
        <end position="292"/>
    </location>
</feature>
<gene>
    <name evidence="7" type="ORF">HX882_28425</name>
</gene>
<dbReference type="InterPro" id="IPR036259">
    <property type="entry name" value="MFS_trans_sf"/>
</dbReference>
<keyword evidence="2" id="KW-1003">Cell membrane</keyword>
<dbReference type="GO" id="GO:0005886">
    <property type="term" value="C:plasma membrane"/>
    <property type="evidence" value="ECO:0007669"/>
    <property type="project" value="UniProtKB-SubCell"/>
</dbReference>
<dbReference type="RefSeq" id="WP_177105351.1">
    <property type="nucleotide sequence ID" value="NZ_JACAQB010000026.1"/>
</dbReference>
<feature type="transmembrane region" description="Helical" evidence="6">
    <location>
        <begin position="45"/>
        <end position="67"/>
    </location>
</feature>
<dbReference type="InterPro" id="IPR050189">
    <property type="entry name" value="MFS_Efflux_Transporters"/>
</dbReference>
<evidence type="ECO:0000256" key="3">
    <source>
        <dbReference type="ARBA" id="ARBA00022692"/>
    </source>
</evidence>
<evidence type="ECO:0000256" key="1">
    <source>
        <dbReference type="ARBA" id="ARBA00004651"/>
    </source>
</evidence>
<dbReference type="SUPFAM" id="SSF103473">
    <property type="entry name" value="MFS general substrate transporter"/>
    <property type="match status" value="1"/>
</dbReference>
<organism evidence="7 8">
    <name type="scientific">Pseudomonas gingeri</name>
    <dbReference type="NCBI Taxonomy" id="117681"/>
    <lineage>
        <taxon>Bacteria</taxon>
        <taxon>Pseudomonadati</taxon>
        <taxon>Pseudomonadota</taxon>
        <taxon>Gammaproteobacteria</taxon>
        <taxon>Pseudomonadales</taxon>
        <taxon>Pseudomonadaceae</taxon>
        <taxon>Pseudomonas</taxon>
    </lineage>
</organism>
<evidence type="ECO:0000313" key="8">
    <source>
        <dbReference type="Proteomes" id="UP000539985"/>
    </source>
</evidence>
<feature type="transmembrane region" description="Helical" evidence="6">
    <location>
        <begin position="99"/>
        <end position="122"/>
    </location>
</feature>
<evidence type="ECO:0000313" key="7">
    <source>
        <dbReference type="EMBL" id="NWB99799.1"/>
    </source>
</evidence>
<name>A0A7Y8C5F7_9PSED</name>
<dbReference type="AlphaFoldDB" id="A0A7Y8C5F7"/>
<dbReference type="Pfam" id="PF07690">
    <property type="entry name" value="MFS_1"/>
    <property type="match status" value="1"/>
</dbReference>
<protein>
    <submittedName>
        <fullName evidence="7">MFS transporter</fullName>
    </submittedName>
</protein>
<proteinExistence type="predicted"/>
<feature type="transmembrane region" description="Helical" evidence="6">
    <location>
        <begin position="163"/>
        <end position="187"/>
    </location>
</feature>
<dbReference type="GO" id="GO:0022857">
    <property type="term" value="F:transmembrane transporter activity"/>
    <property type="evidence" value="ECO:0007669"/>
    <property type="project" value="InterPro"/>
</dbReference>
<dbReference type="PANTHER" id="PTHR43124">
    <property type="entry name" value="PURINE EFFLUX PUMP PBUE"/>
    <property type="match status" value="1"/>
</dbReference>
<keyword evidence="4 6" id="KW-1133">Transmembrane helix</keyword>
<comment type="subcellular location">
    <subcellularLocation>
        <location evidence="1">Cell membrane</location>
        <topology evidence="1">Multi-pass membrane protein</topology>
    </subcellularLocation>
</comment>
<feature type="transmembrane region" description="Helical" evidence="6">
    <location>
        <begin position="74"/>
        <end position="93"/>
    </location>
</feature>
<comment type="caution">
    <text evidence="7">The sequence shown here is derived from an EMBL/GenBank/DDBJ whole genome shotgun (WGS) entry which is preliminary data.</text>
</comment>
<dbReference type="Gene3D" id="1.20.1250.20">
    <property type="entry name" value="MFS general substrate transporter like domains"/>
    <property type="match status" value="1"/>
</dbReference>
<feature type="transmembrane region" description="Helical" evidence="6">
    <location>
        <begin position="208"/>
        <end position="228"/>
    </location>
</feature>
<dbReference type="EMBL" id="JACAQB010000026">
    <property type="protein sequence ID" value="NWB99799.1"/>
    <property type="molecule type" value="Genomic_DNA"/>
</dbReference>
<dbReference type="Proteomes" id="UP000539985">
    <property type="component" value="Unassembled WGS sequence"/>
</dbReference>
<feature type="transmembrane region" description="Helical" evidence="6">
    <location>
        <begin position="12"/>
        <end position="33"/>
    </location>
</feature>
<feature type="transmembrane region" description="Helical" evidence="6">
    <location>
        <begin position="134"/>
        <end position="157"/>
    </location>
</feature>
<accession>A0A7Y8C5F7</accession>